<evidence type="ECO:0000259" key="1">
    <source>
        <dbReference type="Pfam" id="PF13349"/>
    </source>
</evidence>
<sequence>MALVVAGVAGCASADEDREPERRVFGVQGARLVVDSRDSALEVVASERVPEGEVRVTRWFKGSVAVGGEPEVSWRMEGDRLTLRMKCSGVFADCAVKHLVEVPRGLAVEVEEGDGSVRARGFRDALSVRTGDGAVHVTDSTGPLRLRSGDGAVRAEVDATEVRAQTGDGALKIEVGVVPRLVEARSGDGSVTVEVPDGAYRVSADAGDGGVDVDVPRDSSSAHVLRAHAGDGKVTVRTAN</sequence>
<dbReference type="Proteomes" id="UP001241926">
    <property type="component" value="Unassembled WGS sequence"/>
</dbReference>
<name>A0ABT7J3H5_9ACTN</name>
<organism evidence="2 3">
    <name type="scientific">Streptomyces fuscus</name>
    <dbReference type="NCBI Taxonomy" id="3048495"/>
    <lineage>
        <taxon>Bacteria</taxon>
        <taxon>Bacillati</taxon>
        <taxon>Actinomycetota</taxon>
        <taxon>Actinomycetes</taxon>
        <taxon>Kitasatosporales</taxon>
        <taxon>Streptomycetaceae</taxon>
        <taxon>Streptomyces</taxon>
    </lineage>
</organism>
<gene>
    <name evidence="2" type="ORF">QNN03_23475</name>
</gene>
<dbReference type="InterPro" id="IPR025164">
    <property type="entry name" value="Toastrack_DUF4097"/>
</dbReference>
<dbReference type="Pfam" id="PF13349">
    <property type="entry name" value="DUF4097"/>
    <property type="match status" value="1"/>
</dbReference>
<reference evidence="2 3" key="1">
    <citation type="submission" date="2023-05" db="EMBL/GenBank/DDBJ databases">
        <title>Streptomyces fuscus sp. nov., a brown-black pigment producing actinomyces isolated from dry sand of Sea duck farm.</title>
        <authorList>
            <person name="Xie J."/>
            <person name="Shen N."/>
        </authorList>
    </citation>
    <scope>NUCLEOTIDE SEQUENCE [LARGE SCALE GENOMIC DNA]</scope>
    <source>
        <strain evidence="2 3">GXMU-J15</strain>
    </source>
</reference>
<protein>
    <submittedName>
        <fullName evidence="2">DUF4097 family beta strand repeat-containing protein</fullName>
    </submittedName>
</protein>
<keyword evidence="3" id="KW-1185">Reference proteome</keyword>
<accession>A0ABT7J3H5</accession>
<evidence type="ECO:0000313" key="2">
    <source>
        <dbReference type="EMBL" id="MDL2079405.1"/>
    </source>
</evidence>
<feature type="domain" description="DUF4097" evidence="1">
    <location>
        <begin position="110"/>
        <end position="236"/>
    </location>
</feature>
<comment type="caution">
    <text evidence="2">The sequence shown here is derived from an EMBL/GenBank/DDBJ whole genome shotgun (WGS) entry which is preliminary data.</text>
</comment>
<proteinExistence type="predicted"/>
<dbReference type="RefSeq" id="WP_285434773.1">
    <property type="nucleotide sequence ID" value="NZ_JASJUS010000023.1"/>
</dbReference>
<evidence type="ECO:0000313" key="3">
    <source>
        <dbReference type="Proteomes" id="UP001241926"/>
    </source>
</evidence>
<dbReference type="EMBL" id="JASJUS010000023">
    <property type="protein sequence ID" value="MDL2079405.1"/>
    <property type="molecule type" value="Genomic_DNA"/>
</dbReference>